<evidence type="ECO:0000259" key="7">
    <source>
        <dbReference type="Pfam" id="PF04024"/>
    </source>
</evidence>
<name>A0A1G7F1V6_9BACT</name>
<gene>
    <name evidence="8" type="ORF">SAMN04487996_106241</name>
</gene>
<dbReference type="GO" id="GO:0005886">
    <property type="term" value="C:plasma membrane"/>
    <property type="evidence" value="ECO:0007669"/>
    <property type="project" value="UniProtKB-SubCell"/>
</dbReference>
<dbReference type="InterPro" id="IPR052027">
    <property type="entry name" value="PspC"/>
</dbReference>
<dbReference type="EMBL" id="FNAN01000006">
    <property type="protein sequence ID" value="SDE69943.1"/>
    <property type="molecule type" value="Genomic_DNA"/>
</dbReference>
<sequence>MNHNKLFRNTSNKMIGGVASGLADYFEIDVTIVRVLFVLAVFIPVTFPVILIYIILWIVMPDVAKRPKQLEEGHIPS</sequence>
<dbReference type="STRING" id="659014.SAMN04487996_106241"/>
<dbReference type="InterPro" id="IPR007168">
    <property type="entry name" value="Phageshock_PspC_N"/>
</dbReference>
<reference evidence="9" key="1">
    <citation type="submission" date="2016-10" db="EMBL/GenBank/DDBJ databases">
        <authorList>
            <person name="Varghese N."/>
            <person name="Submissions S."/>
        </authorList>
    </citation>
    <scope>NUCLEOTIDE SEQUENCE [LARGE SCALE GENOMIC DNA]</scope>
    <source>
        <strain evidence="9">DSM 25329</strain>
    </source>
</reference>
<evidence type="ECO:0000256" key="1">
    <source>
        <dbReference type="ARBA" id="ARBA00004162"/>
    </source>
</evidence>
<dbReference type="Proteomes" id="UP000198748">
    <property type="component" value="Unassembled WGS sequence"/>
</dbReference>
<dbReference type="OrthoDB" id="5772680at2"/>
<feature type="transmembrane region" description="Helical" evidence="6">
    <location>
        <begin position="35"/>
        <end position="59"/>
    </location>
</feature>
<dbReference type="PANTHER" id="PTHR33885">
    <property type="entry name" value="PHAGE SHOCK PROTEIN C"/>
    <property type="match status" value="1"/>
</dbReference>
<keyword evidence="9" id="KW-1185">Reference proteome</keyword>
<accession>A0A1G7F1V6</accession>
<dbReference type="PANTHER" id="PTHR33885:SF3">
    <property type="entry name" value="PHAGE SHOCK PROTEIN C"/>
    <property type="match status" value="1"/>
</dbReference>
<evidence type="ECO:0000256" key="5">
    <source>
        <dbReference type="ARBA" id="ARBA00023136"/>
    </source>
</evidence>
<evidence type="ECO:0000256" key="6">
    <source>
        <dbReference type="SAM" id="Phobius"/>
    </source>
</evidence>
<feature type="domain" description="Phage shock protein PspC N-terminal" evidence="7">
    <location>
        <begin position="5"/>
        <end position="62"/>
    </location>
</feature>
<evidence type="ECO:0000313" key="8">
    <source>
        <dbReference type="EMBL" id="SDE69943.1"/>
    </source>
</evidence>
<evidence type="ECO:0000256" key="4">
    <source>
        <dbReference type="ARBA" id="ARBA00022989"/>
    </source>
</evidence>
<proteinExistence type="predicted"/>
<keyword evidence="2" id="KW-1003">Cell membrane</keyword>
<evidence type="ECO:0000256" key="2">
    <source>
        <dbReference type="ARBA" id="ARBA00022475"/>
    </source>
</evidence>
<dbReference type="Pfam" id="PF04024">
    <property type="entry name" value="PspC"/>
    <property type="match status" value="1"/>
</dbReference>
<evidence type="ECO:0000313" key="9">
    <source>
        <dbReference type="Proteomes" id="UP000198748"/>
    </source>
</evidence>
<keyword evidence="5 6" id="KW-0472">Membrane</keyword>
<keyword evidence="4 6" id="KW-1133">Transmembrane helix</keyword>
<evidence type="ECO:0000256" key="3">
    <source>
        <dbReference type="ARBA" id="ARBA00022692"/>
    </source>
</evidence>
<dbReference type="AlphaFoldDB" id="A0A1G7F1V6"/>
<organism evidence="8 9">
    <name type="scientific">Dyadobacter soli</name>
    <dbReference type="NCBI Taxonomy" id="659014"/>
    <lineage>
        <taxon>Bacteria</taxon>
        <taxon>Pseudomonadati</taxon>
        <taxon>Bacteroidota</taxon>
        <taxon>Cytophagia</taxon>
        <taxon>Cytophagales</taxon>
        <taxon>Spirosomataceae</taxon>
        <taxon>Dyadobacter</taxon>
    </lineage>
</organism>
<comment type="subcellular location">
    <subcellularLocation>
        <location evidence="1">Cell membrane</location>
        <topology evidence="1">Single-pass membrane protein</topology>
    </subcellularLocation>
</comment>
<dbReference type="RefSeq" id="WP_090149503.1">
    <property type="nucleotide sequence ID" value="NZ_FNAN01000006.1"/>
</dbReference>
<keyword evidence="3 6" id="KW-0812">Transmembrane</keyword>
<protein>
    <submittedName>
        <fullName evidence="8">Phage shock protein C (PspC) family protein</fullName>
    </submittedName>
</protein>